<proteinExistence type="predicted"/>
<gene>
    <name evidence="1" type="ORF">BHAOGJBA_6366</name>
</gene>
<comment type="caution">
    <text evidence="1">The sequence shown here is derived from an EMBL/GenBank/DDBJ whole genome shotgun (WGS) entry which is preliminary data.</text>
</comment>
<dbReference type="EMBL" id="BPQO01000082">
    <property type="protein sequence ID" value="GJD92806.1"/>
    <property type="molecule type" value="Genomic_DNA"/>
</dbReference>
<evidence type="ECO:0000313" key="2">
    <source>
        <dbReference type="Proteomes" id="UP001055247"/>
    </source>
</evidence>
<evidence type="ECO:0000313" key="1">
    <source>
        <dbReference type="EMBL" id="GJD92806.1"/>
    </source>
</evidence>
<protein>
    <submittedName>
        <fullName evidence="1">Uncharacterized protein</fullName>
    </submittedName>
</protein>
<accession>A0AAV4ZYK3</accession>
<organism evidence="1 2">
    <name type="scientific">Methylobacterium hispanicum</name>
    <dbReference type="NCBI Taxonomy" id="270350"/>
    <lineage>
        <taxon>Bacteria</taxon>
        <taxon>Pseudomonadati</taxon>
        <taxon>Pseudomonadota</taxon>
        <taxon>Alphaproteobacteria</taxon>
        <taxon>Hyphomicrobiales</taxon>
        <taxon>Methylobacteriaceae</taxon>
        <taxon>Methylobacterium</taxon>
    </lineage>
</organism>
<name>A0AAV4ZYK3_9HYPH</name>
<reference evidence="1" key="1">
    <citation type="journal article" date="2016" name="Front. Microbiol.">
        <title>Genome Sequence of the Piezophilic, Mesophilic Sulfate-Reducing Bacterium Desulfovibrio indicus J2T.</title>
        <authorList>
            <person name="Cao J."/>
            <person name="Maignien L."/>
            <person name="Shao Z."/>
            <person name="Alain K."/>
            <person name="Jebbar M."/>
        </authorList>
    </citation>
    <scope>NUCLEOTIDE SEQUENCE</scope>
    <source>
        <strain evidence="1">DSM 16372</strain>
    </source>
</reference>
<keyword evidence="2" id="KW-1185">Reference proteome</keyword>
<dbReference type="Proteomes" id="UP001055247">
    <property type="component" value="Unassembled WGS sequence"/>
</dbReference>
<reference evidence="1" key="2">
    <citation type="submission" date="2021-08" db="EMBL/GenBank/DDBJ databases">
        <authorList>
            <person name="Tani A."/>
            <person name="Ola A."/>
            <person name="Ogura Y."/>
            <person name="Katsura K."/>
            <person name="Hayashi T."/>
        </authorList>
    </citation>
    <scope>NUCLEOTIDE SEQUENCE</scope>
    <source>
        <strain evidence="1">DSM 16372</strain>
    </source>
</reference>
<dbReference type="AlphaFoldDB" id="A0AAV4ZYK3"/>
<sequence length="181" mass="19038">MNVVRPGALATATSPPDCLANPITWLRPRPVPLPTSLVVKNGSKIRARSASAIPEPVSLTDTAANGPALAACPRIGGSARPPESRRVRRPSPSMASRALTAMLTNAVSNWLASARTKHGLSGSSAPTRMRAPMIWSSISAMACRRAPASKISGLRAWRRAKARSWPVSLAARSTVSDTASR</sequence>